<reference evidence="9" key="1">
    <citation type="submission" date="2017-09" db="EMBL/GenBank/DDBJ databases">
        <authorList>
            <person name="Varghese N."/>
            <person name="Submissions S."/>
        </authorList>
    </citation>
    <scope>NUCLEOTIDE SEQUENCE [LARGE SCALE GENOMIC DNA]</scope>
    <source>
        <strain evidence="9">MSL47</strain>
    </source>
</reference>
<dbReference type="CDD" id="cd06225">
    <property type="entry name" value="HAMP"/>
    <property type="match status" value="1"/>
</dbReference>
<dbReference type="Pfam" id="PF00672">
    <property type="entry name" value="HAMP"/>
    <property type="match status" value="1"/>
</dbReference>
<evidence type="ECO:0000256" key="1">
    <source>
        <dbReference type="ARBA" id="ARBA00023224"/>
    </source>
</evidence>
<dbReference type="PANTHER" id="PTHR32089:SF112">
    <property type="entry name" value="LYSOZYME-LIKE PROTEIN-RELATED"/>
    <property type="match status" value="1"/>
</dbReference>
<dbReference type="PANTHER" id="PTHR32089">
    <property type="entry name" value="METHYL-ACCEPTING CHEMOTAXIS PROTEIN MCPB"/>
    <property type="match status" value="1"/>
</dbReference>
<keyword evidence="9" id="KW-1185">Reference proteome</keyword>
<gene>
    <name evidence="8" type="ORF">SAMN06265827_1354</name>
</gene>
<name>A0A285I9T2_9FIRM</name>
<evidence type="ECO:0000256" key="3">
    <source>
        <dbReference type="PROSITE-ProRule" id="PRU00284"/>
    </source>
</evidence>
<dbReference type="CDD" id="cd11386">
    <property type="entry name" value="MCP_signal"/>
    <property type="match status" value="1"/>
</dbReference>
<dbReference type="SMART" id="SM00283">
    <property type="entry name" value="MA"/>
    <property type="match status" value="1"/>
</dbReference>
<feature type="transmembrane region" description="Helical" evidence="5">
    <location>
        <begin position="16"/>
        <end position="37"/>
    </location>
</feature>
<dbReference type="EMBL" id="OBDZ01000035">
    <property type="protein sequence ID" value="SNY44710.1"/>
    <property type="molecule type" value="Genomic_DNA"/>
</dbReference>
<keyword evidence="1 3" id="KW-0807">Transducer</keyword>
<keyword evidence="5" id="KW-1133">Transmembrane helix</keyword>
<feature type="domain" description="Methyl-accepting transducer" evidence="6">
    <location>
        <begin position="390"/>
        <end position="626"/>
    </location>
</feature>
<evidence type="ECO:0000256" key="4">
    <source>
        <dbReference type="SAM" id="Coils"/>
    </source>
</evidence>
<keyword evidence="4" id="KW-0175">Coiled coil</keyword>
<comment type="similarity">
    <text evidence="2">Belongs to the methyl-accepting chemotaxis (MCP) protein family.</text>
</comment>
<dbReference type="Proteomes" id="UP000219573">
    <property type="component" value="Unassembled WGS sequence"/>
</dbReference>
<accession>A0A285I9T2</accession>
<evidence type="ECO:0000256" key="2">
    <source>
        <dbReference type="ARBA" id="ARBA00029447"/>
    </source>
</evidence>
<dbReference type="SMART" id="SM00304">
    <property type="entry name" value="HAMP"/>
    <property type="match status" value="1"/>
</dbReference>
<feature type="domain" description="HAMP" evidence="7">
    <location>
        <begin position="339"/>
        <end position="392"/>
    </location>
</feature>
<evidence type="ECO:0000313" key="9">
    <source>
        <dbReference type="Proteomes" id="UP000219573"/>
    </source>
</evidence>
<dbReference type="SUPFAM" id="SSF58104">
    <property type="entry name" value="Methyl-accepting chemotaxis protein (MCP) signaling domain"/>
    <property type="match status" value="1"/>
</dbReference>
<dbReference type="PROSITE" id="PS50885">
    <property type="entry name" value="HAMP"/>
    <property type="match status" value="1"/>
</dbReference>
<proteinExistence type="inferred from homology"/>
<dbReference type="AlphaFoldDB" id="A0A285I9T2"/>
<evidence type="ECO:0000259" key="7">
    <source>
        <dbReference type="PROSITE" id="PS50885"/>
    </source>
</evidence>
<dbReference type="RefSeq" id="WP_172431993.1">
    <property type="nucleotide sequence ID" value="NZ_OBDZ01000035.1"/>
</dbReference>
<dbReference type="InterPro" id="IPR004089">
    <property type="entry name" value="MCPsignal_dom"/>
</dbReference>
<feature type="coiled-coil region" evidence="4">
    <location>
        <begin position="461"/>
        <end position="488"/>
    </location>
</feature>
<evidence type="ECO:0000259" key="6">
    <source>
        <dbReference type="PROSITE" id="PS50111"/>
    </source>
</evidence>
<dbReference type="GO" id="GO:0016020">
    <property type="term" value="C:membrane"/>
    <property type="evidence" value="ECO:0007669"/>
    <property type="project" value="InterPro"/>
</dbReference>
<evidence type="ECO:0000313" key="8">
    <source>
        <dbReference type="EMBL" id="SNY44710.1"/>
    </source>
</evidence>
<dbReference type="Gene3D" id="3.30.450.20">
    <property type="entry name" value="PAS domain"/>
    <property type="match status" value="1"/>
</dbReference>
<dbReference type="Gene3D" id="1.10.287.950">
    <property type="entry name" value="Methyl-accepting chemotaxis protein"/>
    <property type="match status" value="1"/>
</dbReference>
<organism evidence="8 9">
    <name type="scientific">Orenia metallireducens</name>
    <dbReference type="NCBI Taxonomy" id="1413210"/>
    <lineage>
        <taxon>Bacteria</taxon>
        <taxon>Bacillati</taxon>
        <taxon>Bacillota</taxon>
        <taxon>Clostridia</taxon>
        <taxon>Halanaerobiales</taxon>
        <taxon>Halobacteroidaceae</taxon>
        <taxon>Orenia</taxon>
    </lineage>
</organism>
<dbReference type="InterPro" id="IPR003660">
    <property type="entry name" value="HAMP_dom"/>
</dbReference>
<keyword evidence="5" id="KW-0812">Transmembrane</keyword>
<sequence>MLENLKTKLKNLNLKWKISLIIICIIVFVMFLVTFTIKEYTEGVILEQVNKQITTINYYQKSNITDFIARLDKVMMPLLKDDMVSIFVKMADGFKDKDLSEDAKLMTDTGQLTFKGFLFNDSFVYKTGKQLKAALEQIEYSKWAYLTSKEGIVIADSRIDSLSDRKLARKYIGRSLAADQYKNLDFGDLKYIEEEPLLLLNLPMYRSDSQEEIIGYLVIGITLDLFANNLETSLGDYGNASLINKDGVILKDQNEELLTNKIKNKWYLSQMDKGVLSKAQIVKHNYQIINKIDGANLYLASTIPIEKINSSARRIRNVIILISIIGTLLSVGIAIACAKYITTPITQAMDFAKKISSGNLNIADLEIKSSDEIGNLFANLNNMRRNLSNMVGDLLEAIDDISAYSQELSASAEESSATIENTNYALEEMAASIKQLSASSHSMTELAKEADLEAEVGDGNIEKINDNMEEINQEVVKAVKTINSLNDNSKKIGQIIGLITNVAEQTNLLALNAAIEAARAGEHGRGFAVVADEIRSLAEETSQATNKIASIITETQNKSDVGLEAIKKVEVKTAEGKKIVQDTGQVFEQIRASIENTSMQITETDSVVQLLKENSSELIISSENIDSMSKEVASSSQNMASMSNRLQTLVEDFNI</sequence>
<dbReference type="GO" id="GO:0007165">
    <property type="term" value="P:signal transduction"/>
    <property type="evidence" value="ECO:0007669"/>
    <property type="project" value="UniProtKB-KW"/>
</dbReference>
<evidence type="ECO:0000256" key="5">
    <source>
        <dbReference type="SAM" id="Phobius"/>
    </source>
</evidence>
<dbReference type="Pfam" id="PF00015">
    <property type="entry name" value="MCPsignal"/>
    <property type="match status" value="1"/>
</dbReference>
<protein>
    <submittedName>
        <fullName evidence="8">Methyl-accepting chemotaxis protein</fullName>
    </submittedName>
</protein>
<keyword evidence="5" id="KW-0472">Membrane</keyword>
<dbReference type="PROSITE" id="PS50111">
    <property type="entry name" value="CHEMOTAXIS_TRANSDUC_2"/>
    <property type="match status" value="1"/>
</dbReference>